<dbReference type="InterPro" id="IPR002878">
    <property type="entry name" value="ChsH2_C"/>
</dbReference>
<comment type="caution">
    <text evidence="4">The sequence shown here is derived from an EMBL/GenBank/DDBJ whole genome shotgun (WGS) entry which is preliminary data.</text>
</comment>
<dbReference type="InterPro" id="IPR052513">
    <property type="entry name" value="Thioester_dehydratase-like"/>
</dbReference>
<dbReference type="InterPro" id="IPR022002">
    <property type="entry name" value="ChsH2_Znr"/>
</dbReference>
<dbReference type="OrthoDB" id="7323764at2"/>
<dbReference type="InterPro" id="IPR036291">
    <property type="entry name" value="NAD(P)-bd_dom_sf"/>
</dbReference>
<dbReference type="Gene3D" id="6.10.30.10">
    <property type="match status" value="1"/>
</dbReference>
<sequence length="413" mass="44645">MSKPIAKPKRKNPLERTREPLLPPAPRSRTAHGLTRAAAEGRFAIQRCAECHAFTYPPRDACPRCLSDRLPFVDAPTGGVLAALTTVHVTADSYFRERLPWRTGIVTLDCGPQAIAHVHGDCAEGERVNMSLQLDRGGQAALFANPISRTPDMQDDLQWREMTADPNQRRVLITDGRNPVGQALAKTLAEAGAREIFVGVGEQWKPFPNEEALRQIGGVKIVPLDLTDERSVADLATDIGAKVDILINTTDHIRPGHLFDAGATLRIGETMEQTLFGAMRLARAFAPVMIARGADGRHGAAAWVNLLSVHALANLPALGSLSVSHAACLSLSHWLRAELARGGVKLMNAFSGPLDTEWFQTLPPPKVAPAALATAVVDGLRRGLEEVYVGDVANDIKTRLTANPKALEREIGQ</sequence>
<feature type="compositionally biased region" description="Basic residues" evidence="1">
    <location>
        <begin position="1"/>
        <end position="11"/>
    </location>
</feature>
<dbReference type="Gene3D" id="3.40.50.720">
    <property type="entry name" value="NAD(P)-binding Rossmann-like Domain"/>
    <property type="match status" value="1"/>
</dbReference>
<dbReference type="EMBL" id="PXYK01000004">
    <property type="protein sequence ID" value="PSJ64300.1"/>
    <property type="molecule type" value="Genomic_DNA"/>
</dbReference>
<dbReference type="Pfam" id="PF00106">
    <property type="entry name" value="adh_short"/>
    <property type="match status" value="1"/>
</dbReference>
<dbReference type="AlphaFoldDB" id="A0A2P7SP72"/>
<dbReference type="PANTHER" id="PTHR34075:SF5">
    <property type="entry name" value="BLR3430 PROTEIN"/>
    <property type="match status" value="1"/>
</dbReference>
<organism evidence="4 5">
    <name type="scientific">Kumtagia ephedrae</name>
    <dbReference type="NCBI Taxonomy" id="2116701"/>
    <lineage>
        <taxon>Bacteria</taxon>
        <taxon>Pseudomonadati</taxon>
        <taxon>Pseudomonadota</taxon>
        <taxon>Alphaproteobacteria</taxon>
        <taxon>Hyphomicrobiales</taxon>
        <taxon>Phyllobacteriaceae</taxon>
        <taxon>Kumtagia</taxon>
    </lineage>
</organism>
<evidence type="ECO:0000259" key="3">
    <source>
        <dbReference type="Pfam" id="PF12172"/>
    </source>
</evidence>
<dbReference type="Proteomes" id="UP000241229">
    <property type="component" value="Unassembled WGS sequence"/>
</dbReference>
<dbReference type="SUPFAM" id="SSF51735">
    <property type="entry name" value="NAD(P)-binding Rossmann-fold domains"/>
    <property type="match status" value="1"/>
</dbReference>
<dbReference type="InterPro" id="IPR012340">
    <property type="entry name" value="NA-bd_OB-fold"/>
</dbReference>
<dbReference type="Pfam" id="PF01796">
    <property type="entry name" value="OB_ChsH2_C"/>
    <property type="match status" value="1"/>
</dbReference>
<dbReference type="SUPFAM" id="SSF50249">
    <property type="entry name" value="Nucleic acid-binding proteins"/>
    <property type="match status" value="1"/>
</dbReference>
<feature type="domain" description="ChsH2 rubredoxin-like zinc ribbon" evidence="3">
    <location>
        <begin position="37"/>
        <end position="70"/>
    </location>
</feature>
<reference evidence="4 5" key="1">
    <citation type="submission" date="2018-03" db="EMBL/GenBank/DDBJ databases">
        <title>The draft genome of Mesorhizobium sp. 6GN-30.</title>
        <authorList>
            <person name="Liu L."/>
            <person name="Li L."/>
            <person name="Wang T."/>
            <person name="Zhang X."/>
            <person name="Liang L."/>
        </authorList>
    </citation>
    <scope>NUCLEOTIDE SEQUENCE [LARGE SCALE GENOMIC DNA]</scope>
    <source>
        <strain evidence="4 5">6GN30</strain>
    </source>
</reference>
<gene>
    <name evidence="4" type="ORF">C7I84_04905</name>
</gene>
<name>A0A2P7SP72_9HYPH</name>
<dbReference type="PANTHER" id="PTHR34075">
    <property type="entry name" value="BLR3430 PROTEIN"/>
    <property type="match status" value="1"/>
</dbReference>
<feature type="domain" description="ChsH2 C-terminal OB-fold" evidence="2">
    <location>
        <begin position="73"/>
        <end position="133"/>
    </location>
</feature>
<feature type="region of interest" description="Disordered" evidence="1">
    <location>
        <begin position="1"/>
        <end position="34"/>
    </location>
</feature>
<evidence type="ECO:0000256" key="1">
    <source>
        <dbReference type="SAM" id="MobiDB-lite"/>
    </source>
</evidence>
<keyword evidence="5" id="KW-1185">Reference proteome</keyword>
<proteinExistence type="predicted"/>
<protein>
    <submittedName>
        <fullName evidence="4">Short-chain dehydrogenase</fullName>
    </submittedName>
</protein>
<evidence type="ECO:0000313" key="4">
    <source>
        <dbReference type="EMBL" id="PSJ64300.1"/>
    </source>
</evidence>
<dbReference type="InterPro" id="IPR002347">
    <property type="entry name" value="SDR_fam"/>
</dbReference>
<dbReference type="Pfam" id="PF12172">
    <property type="entry name" value="zf-ChsH2"/>
    <property type="match status" value="1"/>
</dbReference>
<evidence type="ECO:0000313" key="5">
    <source>
        <dbReference type="Proteomes" id="UP000241229"/>
    </source>
</evidence>
<accession>A0A2P7SP72</accession>
<dbReference type="RefSeq" id="WP_106771044.1">
    <property type="nucleotide sequence ID" value="NZ_PXYK01000004.1"/>
</dbReference>
<evidence type="ECO:0000259" key="2">
    <source>
        <dbReference type="Pfam" id="PF01796"/>
    </source>
</evidence>